<dbReference type="Gene3D" id="3.30.710.10">
    <property type="entry name" value="Potassium Channel Kv1.1, Chain A"/>
    <property type="match status" value="1"/>
</dbReference>
<protein>
    <recommendedName>
        <fullName evidence="1">BTB domain-containing protein</fullName>
    </recommendedName>
</protein>
<keyword evidence="3" id="KW-1185">Reference proteome</keyword>
<comment type="caution">
    <text evidence="2">The sequence shown here is derived from an EMBL/GenBank/DDBJ whole genome shotgun (WGS) entry which is preliminary data.</text>
</comment>
<dbReference type="Proteomes" id="UP001362999">
    <property type="component" value="Unassembled WGS sequence"/>
</dbReference>
<sequence length="215" mass="24585">MSTDDPPQRADRLWFTPDVVIIRAQSRVFQVFTAILKQKSSVFADMFTMPQPPPADSETMDGVPVVTVHDEPAQMEVFLRAIFDSEFFMPPPAETRIGDTLGILRLAHKYDVPYLRRRALQHLDCIYPTDLLGYDSKVEPTLDRDVPLADRLLSVGIAKEVDALWLLPAAYYDMCRWPLDRLLGESLSLLPSRGFEAHSHRGSFTRLIPRRKKME</sequence>
<accession>A0AAW0AIC4</accession>
<dbReference type="SUPFAM" id="SSF54695">
    <property type="entry name" value="POZ domain"/>
    <property type="match status" value="1"/>
</dbReference>
<dbReference type="EMBL" id="JAWWNJ010000063">
    <property type="protein sequence ID" value="KAK7012786.1"/>
    <property type="molecule type" value="Genomic_DNA"/>
</dbReference>
<dbReference type="SMART" id="SM00225">
    <property type="entry name" value="BTB"/>
    <property type="match status" value="1"/>
</dbReference>
<dbReference type="PROSITE" id="PS50097">
    <property type="entry name" value="BTB"/>
    <property type="match status" value="1"/>
</dbReference>
<organism evidence="2 3">
    <name type="scientific">Favolaschia claudopus</name>
    <dbReference type="NCBI Taxonomy" id="2862362"/>
    <lineage>
        <taxon>Eukaryota</taxon>
        <taxon>Fungi</taxon>
        <taxon>Dikarya</taxon>
        <taxon>Basidiomycota</taxon>
        <taxon>Agaricomycotina</taxon>
        <taxon>Agaricomycetes</taxon>
        <taxon>Agaricomycetidae</taxon>
        <taxon>Agaricales</taxon>
        <taxon>Marasmiineae</taxon>
        <taxon>Mycenaceae</taxon>
        <taxon>Favolaschia</taxon>
    </lineage>
</organism>
<proteinExistence type="predicted"/>
<dbReference type="InterPro" id="IPR000210">
    <property type="entry name" value="BTB/POZ_dom"/>
</dbReference>
<dbReference type="AlphaFoldDB" id="A0AAW0AIC4"/>
<name>A0AAW0AIC4_9AGAR</name>
<dbReference type="InterPro" id="IPR011333">
    <property type="entry name" value="SKP1/BTB/POZ_sf"/>
</dbReference>
<reference evidence="2 3" key="1">
    <citation type="journal article" date="2024" name="J Genomics">
        <title>Draft genome sequencing and assembly of Favolaschia claudopus CIRM-BRFM 2984 isolated from oak limbs.</title>
        <authorList>
            <person name="Navarro D."/>
            <person name="Drula E."/>
            <person name="Chaduli D."/>
            <person name="Cazenave R."/>
            <person name="Ahrendt S."/>
            <person name="Wang J."/>
            <person name="Lipzen A."/>
            <person name="Daum C."/>
            <person name="Barry K."/>
            <person name="Grigoriev I.V."/>
            <person name="Favel A."/>
            <person name="Rosso M.N."/>
            <person name="Martin F."/>
        </authorList>
    </citation>
    <scope>NUCLEOTIDE SEQUENCE [LARGE SCALE GENOMIC DNA]</scope>
    <source>
        <strain evidence="2 3">CIRM-BRFM 2984</strain>
    </source>
</reference>
<gene>
    <name evidence="2" type="ORF">R3P38DRAFT_3585217</name>
</gene>
<dbReference type="Pfam" id="PF00651">
    <property type="entry name" value="BTB"/>
    <property type="match status" value="1"/>
</dbReference>
<feature type="domain" description="BTB" evidence="1">
    <location>
        <begin position="17"/>
        <end position="91"/>
    </location>
</feature>
<evidence type="ECO:0000313" key="3">
    <source>
        <dbReference type="Proteomes" id="UP001362999"/>
    </source>
</evidence>
<evidence type="ECO:0000259" key="1">
    <source>
        <dbReference type="PROSITE" id="PS50097"/>
    </source>
</evidence>
<evidence type="ECO:0000313" key="2">
    <source>
        <dbReference type="EMBL" id="KAK7012786.1"/>
    </source>
</evidence>